<dbReference type="InterPro" id="IPR056592">
    <property type="entry name" value="Beta-prop_At3g26010-like"/>
</dbReference>
<organism evidence="4 5">
    <name type="scientific">Malus baccata</name>
    <name type="common">Siberian crab apple</name>
    <name type="synonym">Pyrus baccata</name>
    <dbReference type="NCBI Taxonomy" id="106549"/>
    <lineage>
        <taxon>Eukaryota</taxon>
        <taxon>Viridiplantae</taxon>
        <taxon>Streptophyta</taxon>
        <taxon>Embryophyta</taxon>
        <taxon>Tracheophyta</taxon>
        <taxon>Spermatophyta</taxon>
        <taxon>Magnoliopsida</taxon>
        <taxon>eudicotyledons</taxon>
        <taxon>Gunneridae</taxon>
        <taxon>Pentapetalae</taxon>
        <taxon>rosids</taxon>
        <taxon>fabids</taxon>
        <taxon>Rosales</taxon>
        <taxon>Rosaceae</taxon>
        <taxon>Amygdaloideae</taxon>
        <taxon>Maleae</taxon>
        <taxon>Malus</taxon>
    </lineage>
</organism>
<feature type="compositionally biased region" description="Basic residues" evidence="1">
    <location>
        <begin position="274"/>
        <end position="284"/>
    </location>
</feature>
<proteinExistence type="predicted"/>
<dbReference type="AlphaFoldDB" id="A0A540NSS8"/>
<feature type="domain" description="F-box protein At3g26010-like beta-propeller" evidence="3">
    <location>
        <begin position="11"/>
        <end position="68"/>
    </location>
</feature>
<dbReference type="InterPro" id="IPR055290">
    <property type="entry name" value="At3g26010-like"/>
</dbReference>
<evidence type="ECO:0000313" key="5">
    <source>
        <dbReference type="Proteomes" id="UP000315295"/>
    </source>
</evidence>
<dbReference type="PANTHER" id="PTHR35546">
    <property type="entry name" value="F-BOX PROTEIN INTERACTION DOMAIN PROTEIN-RELATED"/>
    <property type="match status" value="1"/>
</dbReference>
<protein>
    <recommendedName>
        <fullName evidence="3">F-box protein At3g26010-like beta-propeller domain-containing protein</fullName>
    </recommendedName>
</protein>
<gene>
    <name evidence="4" type="ORF">C1H46_000710</name>
</gene>
<dbReference type="PANTHER" id="PTHR35546:SF130">
    <property type="entry name" value="EXPRESSED PROTEIN"/>
    <property type="match status" value="1"/>
</dbReference>
<dbReference type="Pfam" id="PF24750">
    <property type="entry name" value="b-prop_At3g26010-like"/>
    <property type="match status" value="2"/>
</dbReference>
<keyword evidence="5" id="KW-1185">Reference proteome</keyword>
<comment type="caution">
    <text evidence="4">The sequence shown here is derived from an EMBL/GenBank/DDBJ whole genome shotgun (WGS) entry which is preliminary data.</text>
</comment>
<evidence type="ECO:0000313" key="4">
    <source>
        <dbReference type="EMBL" id="TQE13703.1"/>
    </source>
</evidence>
<feature type="region of interest" description="Disordered" evidence="1">
    <location>
        <begin position="274"/>
        <end position="295"/>
    </location>
</feature>
<reference evidence="4 5" key="1">
    <citation type="journal article" date="2019" name="G3 (Bethesda)">
        <title>Sequencing of a Wild Apple (Malus baccata) Genome Unravels the Differences Between Cultivated and Wild Apple Species Regarding Disease Resistance and Cold Tolerance.</title>
        <authorList>
            <person name="Chen X."/>
        </authorList>
    </citation>
    <scope>NUCLEOTIDE SEQUENCE [LARGE SCALE GENOMIC DNA]</scope>
    <source>
        <strain evidence="5">cv. Shandingzi</strain>
        <tissue evidence="4">Leaves</tissue>
    </source>
</reference>
<keyword evidence="2" id="KW-0472">Membrane</keyword>
<evidence type="ECO:0000259" key="3">
    <source>
        <dbReference type="Pfam" id="PF24750"/>
    </source>
</evidence>
<feature type="domain" description="F-box protein At3g26010-like beta-propeller" evidence="3">
    <location>
        <begin position="84"/>
        <end position="251"/>
    </location>
</feature>
<name>A0A540NSS8_MALBA</name>
<feature type="transmembrane region" description="Helical" evidence="2">
    <location>
        <begin position="92"/>
        <end position="111"/>
    </location>
</feature>
<sequence length="295" mass="33606">MVQVNSNYRCKVVLTSKITGPSEFKVEIYSSETGTWTESLVSCPQRVSYTHMTKQGVSYNGMLYCLASGGFLIGLDMFSYTHMTKQGVSCNGMLYCLASGGFLIGLDMFNIDMTASATSRSVNVIDQKHCRFVELGDYYDNDFERTKCLGVCHWRLRMCSLLAHNEAGKVLVVWELKEEEDNGKWCSVHKILLYQMDLAISLNSLQWRNRITPVAVHPNNEDVLCIYLNRNLVMCKTRKRELKVVWKNSSAQAFQVFLPRLPTSIPKLEDHTLTRKKRKLKKKNKVESSTPSGVD</sequence>
<keyword evidence="2" id="KW-1133">Transmembrane helix</keyword>
<evidence type="ECO:0000256" key="2">
    <source>
        <dbReference type="SAM" id="Phobius"/>
    </source>
</evidence>
<accession>A0A540NSS8</accession>
<evidence type="ECO:0000256" key="1">
    <source>
        <dbReference type="SAM" id="MobiDB-lite"/>
    </source>
</evidence>
<feature type="transmembrane region" description="Helical" evidence="2">
    <location>
        <begin position="61"/>
        <end position="80"/>
    </location>
</feature>
<dbReference type="EMBL" id="VIEB01000009">
    <property type="protein sequence ID" value="TQE13703.1"/>
    <property type="molecule type" value="Genomic_DNA"/>
</dbReference>
<dbReference type="Proteomes" id="UP000315295">
    <property type="component" value="Unassembled WGS sequence"/>
</dbReference>
<keyword evidence="2" id="KW-0812">Transmembrane</keyword>